<dbReference type="PANTHER" id="PTHR32196">
    <property type="entry name" value="ABC TRANSPORTER PERMEASE PROTEIN YPHD-RELATED-RELATED"/>
    <property type="match status" value="1"/>
</dbReference>
<feature type="transmembrane region" description="Helical" evidence="8">
    <location>
        <begin position="164"/>
        <end position="183"/>
    </location>
</feature>
<evidence type="ECO:0000313" key="9">
    <source>
        <dbReference type="EMBL" id="WAX59025.1"/>
    </source>
</evidence>
<protein>
    <submittedName>
        <fullName evidence="9">ABC transporter permease</fullName>
    </submittedName>
</protein>
<keyword evidence="2" id="KW-0813">Transport</keyword>
<keyword evidence="6 8" id="KW-1133">Transmembrane helix</keyword>
<evidence type="ECO:0000313" key="10">
    <source>
        <dbReference type="Proteomes" id="UP001164693"/>
    </source>
</evidence>
<evidence type="ECO:0000256" key="5">
    <source>
        <dbReference type="ARBA" id="ARBA00022692"/>
    </source>
</evidence>
<feature type="transmembrane region" description="Helical" evidence="8">
    <location>
        <begin position="214"/>
        <end position="232"/>
    </location>
</feature>
<evidence type="ECO:0000256" key="2">
    <source>
        <dbReference type="ARBA" id="ARBA00022448"/>
    </source>
</evidence>
<proteinExistence type="predicted"/>
<sequence length="316" mass="33058">MRRRLSGRALERYAQRYGVLVALVLVMSYVTARSPHFLTTANMLNMLDQSAVEGLLAVGMTTLMITGSFDLSIGSTLSLTGALTLGLAPSMGFPLAALVALAVGIVAGAVNGLIVVKAGINSLIVTLGSMSLIQGIVLIYSKGQTVAGESHTHGLGTFANDREWLPNGTWVMLIIALVMTFVLTRTTAGRYMQASGGNPDAADLAGINVDRYKVLAFVLMGALAAIGGMLYAGRLGSIDPTAGSGSELDVIAAVIIGGTSLMGGSGSIWRSLVGVFLLTVLGNGFNLLNIDPYYQYVVKGLVVILSVAIYTRRVRR</sequence>
<feature type="transmembrane region" description="Helical" evidence="8">
    <location>
        <begin position="268"/>
        <end position="287"/>
    </location>
</feature>
<keyword evidence="7 8" id="KW-0472">Membrane</keyword>
<evidence type="ECO:0000256" key="8">
    <source>
        <dbReference type="SAM" id="Phobius"/>
    </source>
</evidence>
<evidence type="ECO:0000256" key="6">
    <source>
        <dbReference type="ARBA" id="ARBA00022989"/>
    </source>
</evidence>
<keyword evidence="5 8" id="KW-0812">Transmembrane</keyword>
<evidence type="ECO:0000256" key="4">
    <source>
        <dbReference type="ARBA" id="ARBA00022519"/>
    </source>
</evidence>
<dbReference type="Pfam" id="PF02653">
    <property type="entry name" value="BPD_transp_2"/>
    <property type="match status" value="1"/>
</dbReference>
<keyword evidence="10" id="KW-1185">Reference proteome</keyword>
<dbReference type="RefSeq" id="WP_269445566.1">
    <property type="nucleotide sequence ID" value="NZ_CP097463.1"/>
</dbReference>
<dbReference type="EMBL" id="CP097463">
    <property type="protein sequence ID" value="WAX59025.1"/>
    <property type="molecule type" value="Genomic_DNA"/>
</dbReference>
<organism evidence="9 10">
    <name type="scientific">Jatrophihabitans cynanchi</name>
    <dbReference type="NCBI Taxonomy" id="2944128"/>
    <lineage>
        <taxon>Bacteria</taxon>
        <taxon>Bacillati</taxon>
        <taxon>Actinomycetota</taxon>
        <taxon>Actinomycetes</taxon>
        <taxon>Jatrophihabitantales</taxon>
        <taxon>Jatrophihabitantaceae</taxon>
        <taxon>Jatrophihabitans</taxon>
    </lineage>
</organism>
<evidence type="ECO:0000256" key="3">
    <source>
        <dbReference type="ARBA" id="ARBA00022475"/>
    </source>
</evidence>
<feature type="transmembrane region" description="Helical" evidence="8">
    <location>
        <begin position="14"/>
        <end position="32"/>
    </location>
</feature>
<evidence type="ECO:0000256" key="7">
    <source>
        <dbReference type="ARBA" id="ARBA00023136"/>
    </source>
</evidence>
<reference evidence="9" key="1">
    <citation type="submission" date="2022-05" db="EMBL/GenBank/DDBJ databases">
        <title>Jatrophihabitans sp. SB3-54 whole genome sequence.</title>
        <authorList>
            <person name="Suh M.K."/>
            <person name="Eom M.K."/>
            <person name="Kim J.S."/>
            <person name="Kim H.S."/>
            <person name="Do H.E."/>
            <person name="Shin Y.K."/>
            <person name="Lee J.-S."/>
        </authorList>
    </citation>
    <scope>NUCLEOTIDE SEQUENCE</scope>
    <source>
        <strain evidence="9">SB3-54</strain>
    </source>
</reference>
<evidence type="ECO:0000256" key="1">
    <source>
        <dbReference type="ARBA" id="ARBA00004651"/>
    </source>
</evidence>
<dbReference type="PANTHER" id="PTHR32196:SF21">
    <property type="entry name" value="ABC TRANSPORTER PERMEASE PROTEIN YPHD-RELATED"/>
    <property type="match status" value="1"/>
</dbReference>
<dbReference type="Proteomes" id="UP001164693">
    <property type="component" value="Chromosome"/>
</dbReference>
<dbReference type="CDD" id="cd06579">
    <property type="entry name" value="TM_PBP1_transp_AraH_like"/>
    <property type="match status" value="1"/>
</dbReference>
<keyword evidence="3" id="KW-1003">Cell membrane</keyword>
<feature type="transmembrane region" description="Helical" evidence="8">
    <location>
        <begin position="123"/>
        <end position="141"/>
    </location>
</feature>
<feature type="transmembrane region" description="Helical" evidence="8">
    <location>
        <begin position="93"/>
        <end position="116"/>
    </location>
</feature>
<comment type="subcellular location">
    <subcellularLocation>
        <location evidence="1">Cell membrane</location>
        <topology evidence="1">Multi-pass membrane protein</topology>
    </subcellularLocation>
</comment>
<keyword evidence="4" id="KW-0997">Cell inner membrane</keyword>
<dbReference type="InterPro" id="IPR001851">
    <property type="entry name" value="ABC_transp_permease"/>
</dbReference>
<gene>
    <name evidence="9" type="ORF">M6B22_09770</name>
</gene>
<accession>A0ABY7K4W8</accession>
<name>A0ABY7K4W8_9ACTN</name>